<evidence type="ECO:0000259" key="2">
    <source>
        <dbReference type="Pfam" id="PF12335"/>
    </source>
</evidence>
<dbReference type="Pfam" id="PF12335">
    <property type="entry name" value="SBF2"/>
    <property type="match status" value="1"/>
</dbReference>
<keyword evidence="3" id="KW-1185">Reference proteome</keyword>
<feature type="region of interest" description="Disordered" evidence="1">
    <location>
        <begin position="191"/>
        <end position="223"/>
    </location>
</feature>
<dbReference type="InterPro" id="IPR039872">
    <property type="entry name" value="KIAA0513"/>
</dbReference>
<evidence type="ECO:0000313" key="3">
    <source>
        <dbReference type="Proteomes" id="UP000095280"/>
    </source>
</evidence>
<dbReference type="Proteomes" id="UP000095280">
    <property type="component" value="Unplaced"/>
</dbReference>
<protein>
    <submittedName>
        <fullName evidence="4">SBF2 domain-containing protein</fullName>
    </submittedName>
</protein>
<organism evidence="3 4">
    <name type="scientific">Macrostomum lignano</name>
    <dbReference type="NCBI Taxonomy" id="282301"/>
    <lineage>
        <taxon>Eukaryota</taxon>
        <taxon>Metazoa</taxon>
        <taxon>Spiralia</taxon>
        <taxon>Lophotrochozoa</taxon>
        <taxon>Platyhelminthes</taxon>
        <taxon>Rhabditophora</taxon>
        <taxon>Macrostomorpha</taxon>
        <taxon>Macrostomida</taxon>
        <taxon>Macrostomidae</taxon>
        <taxon>Macrostomum</taxon>
    </lineage>
</organism>
<accession>A0A1I8JMG7</accession>
<dbReference type="WBParaSite" id="snap_masked-unitig_2561-processed-gene-0.0-mRNA-1">
    <property type="protein sequence ID" value="snap_masked-unitig_2561-processed-gene-0.0-mRNA-1"/>
    <property type="gene ID" value="snap_masked-unitig_2561-processed-gene-0.0"/>
</dbReference>
<dbReference type="PANTHER" id="PTHR13663:SF2">
    <property type="entry name" value="SIMILAR TO RIKEN CDNA 6430548M08"/>
    <property type="match status" value="1"/>
</dbReference>
<dbReference type="PANTHER" id="PTHR13663">
    <property type="entry name" value="SIMILAR TO RIKEN CDNA 6430548M08"/>
    <property type="match status" value="1"/>
</dbReference>
<name>A0A1I8JMG7_9PLAT</name>
<dbReference type="InterPro" id="IPR022096">
    <property type="entry name" value="SBF1/SBF2"/>
</dbReference>
<reference evidence="4" key="1">
    <citation type="submission" date="2016-11" db="UniProtKB">
        <authorList>
            <consortium name="WormBaseParasite"/>
        </authorList>
    </citation>
    <scope>IDENTIFICATION</scope>
</reference>
<sequence>MIAQQEKANFGQMCQSLAGRHWFAKSLDSIRGRPPSLEEPAFFAIVQSLTLALFECNEAKDWRTAGRLMEAAFIYNTLPQSQQQFGGAAASSYLYSFLKDHPIWQSLQFWSAAFAEEAAVSQDPIALMRGYLVKMRAFELRRDLLVEFVQKQCALLGLPPGKSGPMLRHIFSSVFFRRLLLPATLRSKLEFPGPDPGPQTSSAAAYSGHNNGMQNPPGRFEGF</sequence>
<dbReference type="AlphaFoldDB" id="A0A1I8JMG7"/>
<feature type="compositionally biased region" description="Polar residues" evidence="1">
    <location>
        <begin position="198"/>
        <end position="214"/>
    </location>
</feature>
<feature type="domain" description="SBF1/SBF2" evidence="2">
    <location>
        <begin position="37"/>
        <end position="117"/>
    </location>
</feature>
<evidence type="ECO:0000313" key="4">
    <source>
        <dbReference type="WBParaSite" id="snap_masked-unitig_2561-processed-gene-0.0-mRNA-1"/>
    </source>
</evidence>
<proteinExistence type="predicted"/>
<evidence type="ECO:0000256" key="1">
    <source>
        <dbReference type="SAM" id="MobiDB-lite"/>
    </source>
</evidence>